<accession>A0A1X0KE63</accession>
<gene>
    <name evidence="2" type="ORF">BST44_14270</name>
</gene>
<keyword evidence="3" id="KW-1185">Reference proteome</keyword>
<evidence type="ECO:0000313" key="2">
    <source>
        <dbReference type="EMBL" id="ORB73477.1"/>
    </source>
</evidence>
<evidence type="ECO:0000259" key="1">
    <source>
        <dbReference type="Pfam" id="PF12802"/>
    </source>
</evidence>
<dbReference type="InterPro" id="IPR000835">
    <property type="entry name" value="HTH_MarR-typ"/>
</dbReference>
<dbReference type="EMBL" id="MVIJ01000019">
    <property type="protein sequence ID" value="ORB73477.1"/>
    <property type="molecule type" value="Genomic_DNA"/>
</dbReference>
<proteinExistence type="predicted"/>
<name>A0A1X0KE63_MYCSC</name>
<dbReference type="GO" id="GO:0003700">
    <property type="term" value="F:DNA-binding transcription factor activity"/>
    <property type="evidence" value="ECO:0007669"/>
    <property type="project" value="InterPro"/>
</dbReference>
<dbReference type="Gene3D" id="1.10.10.10">
    <property type="entry name" value="Winged helix-like DNA-binding domain superfamily/Winged helix DNA-binding domain"/>
    <property type="match status" value="1"/>
</dbReference>
<evidence type="ECO:0000313" key="3">
    <source>
        <dbReference type="Proteomes" id="UP000192601"/>
    </source>
</evidence>
<sequence length="124" mass="13138">MLREPARLSRDSAAPRLRAAFAAAGLDGIRPAQAVALVPLATGGVRASDLADRLQVSRQAVAQAITGLERHGYIARVPASPAGNAFEGSRFGQRWERVLGRRRLAEPRATLEALLAEETDAAGD</sequence>
<comment type="caution">
    <text evidence="2">The sequence shown here is derived from an EMBL/GenBank/DDBJ whole genome shotgun (WGS) entry which is preliminary data.</text>
</comment>
<dbReference type="RefSeq" id="WP_083177757.1">
    <property type="nucleotide sequence ID" value="NZ_MVIJ01000019.1"/>
</dbReference>
<dbReference type="InterPro" id="IPR036390">
    <property type="entry name" value="WH_DNA-bd_sf"/>
</dbReference>
<dbReference type="AlphaFoldDB" id="A0A1X0KE63"/>
<organism evidence="2 3">
    <name type="scientific">Mycobacterium scrofulaceum</name>
    <dbReference type="NCBI Taxonomy" id="1783"/>
    <lineage>
        <taxon>Bacteria</taxon>
        <taxon>Bacillati</taxon>
        <taxon>Actinomycetota</taxon>
        <taxon>Actinomycetes</taxon>
        <taxon>Mycobacteriales</taxon>
        <taxon>Mycobacteriaceae</taxon>
        <taxon>Mycobacterium</taxon>
    </lineage>
</organism>
<dbReference type="STRING" id="1783.BST44_14270"/>
<dbReference type="Pfam" id="PF12802">
    <property type="entry name" value="MarR_2"/>
    <property type="match status" value="1"/>
</dbReference>
<reference evidence="2 3" key="1">
    <citation type="submission" date="2017-02" db="EMBL/GenBank/DDBJ databases">
        <title>The new phylogeny of genus Mycobacterium.</title>
        <authorList>
            <person name="Tortoli E."/>
            <person name="Trovato A."/>
            <person name="Cirillo D.M."/>
        </authorList>
    </citation>
    <scope>NUCLEOTIDE SEQUENCE [LARGE SCALE GENOMIC DNA]</scope>
    <source>
        <strain evidence="2 3">DSM 43992</strain>
    </source>
</reference>
<dbReference type="SUPFAM" id="SSF46785">
    <property type="entry name" value="Winged helix' DNA-binding domain"/>
    <property type="match status" value="1"/>
</dbReference>
<protein>
    <submittedName>
        <fullName evidence="2">MarR family transcriptional regulator</fullName>
    </submittedName>
</protein>
<dbReference type="InterPro" id="IPR036388">
    <property type="entry name" value="WH-like_DNA-bd_sf"/>
</dbReference>
<dbReference type="Proteomes" id="UP000192601">
    <property type="component" value="Unassembled WGS sequence"/>
</dbReference>
<feature type="domain" description="HTH marR-type" evidence="1">
    <location>
        <begin position="28"/>
        <end position="79"/>
    </location>
</feature>
<dbReference type="OrthoDB" id="122135at2"/>